<keyword evidence="1" id="KW-0812">Transmembrane</keyword>
<keyword evidence="3" id="KW-1185">Reference proteome</keyword>
<evidence type="ECO:0000313" key="2">
    <source>
        <dbReference type="EMBL" id="KAJ6302289.1"/>
    </source>
</evidence>
<gene>
    <name evidence="2" type="ORF">OIU77_016386</name>
</gene>
<dbReference type="EMBL" id="JAPFFI010000027">
    <property type="protein sequence ID" value="KAJ6302289.1"/>
    <property type="molecule type" value="Genomic_DNA"/>
</dbReference>
<evidence type="ECO:0000256" key="1">
    <source>
        <dbReference type="SAM" id="Phobius"/>
    </source>
</evidence>
<feature type="transmembrane region" description="Helical" evidence="1">
    <location>
        <begin position="34"/>
        <end position="53"/>
    </location>
</feature>
<organism evidence="2 3">
    <name type="scientific">Salix suchowensis</name>
    <dbReference type="NCBI Taxonomy" id="1278906"/>
    <lineage>
        <taxon>Eukaryota</taxon>
        <taxon>Viridiplantae</taxon>
        <taxon>Streptophyta</taxon>
        <taxon>Embryophyta</taxon>
        <taxon>Tracheophyta</taxon>
        <taxon>Spermatophyta</taxon>
        <taxon>Magnoliopsida</taxon>
        <taxon>eudicotyledons</taxon>
        <taxon>Gunneridae</taxon>
        <taxon>Pentapetalae</taxon>
        <taxon>rosids</taxon>
        <taxon>fabids</taxon>
        <taxon>Malpighiales</taxon>
        <taxon>Salicaceae</taxon>
        <taxon>Saliceae</taxon>
        <taxon>Salix</taxon>
    </lineage>
</organism>
<accession>A0ABQ8ZKP1</accession>
<reference evidence="2" key="2">
    <citation type="journal article" date="2023" name="Int. J. Mol. Sci.">
        <title>De Novo Assembly and Annotation of 11 Diverse Shrub Willow (Salix) Genomes Reveals Novel Gene Organization in Sex-Linked Regions.</title>
        <authorList>
            <person name="Hyden B."/>
            <person name="Feng K."/>
            <person name="Yates T.B."/>
            <person name="Jawdy S."/>
            <person name="Cereghino C."/>
            <person name="Smart L.B."/>
            <person name="Muchero W."/>
        </authorList>
    </citation>
    <scope>NUCLEOTIDE SEQUENCE</scope>
    <source>
        <tissue evidence="2">Shoot tip</tissue>
    </source>
</reference>
<name>A0ABQ8ZKP1_9ROSI</name>
<dbReference type="Proteomes" id="UP001141253">
    <property type="component" value="Chromosome 16"/>
</dbReference>
<keyword evidence="1" id="KW-1133">Transmembrane helix</keyword>
<proteinExistence type="predicted"/>
<reference evidence="2" key="1">
    <citation type="submission" date="2022-10" db="EMBL/GenBank/DDBJ databases">
        <authorList>
            <person name="Hyden B.L."/>
            <person name="Feng K."/>
            <person name="Yates T."/>
            <person name="Jawdy S."/>
            <person name="Smart L.B."/>
            <person name="Muchero W."/>
        </authorList>
    </citation>
    <scope>NUCLEOTIDE SEQUENCE</scope>
    <source>
        <tissue evidence="2">Shoot tip</tissue>
    </source>
</reference>
<sequence>MLLHYLHYSCPPKCSRPYHSSLPPLLPLSLLAKLRSFVLCLLCVLVCSAALHLE</sequence>
<keyword evidence="1" id="KW-0472">Membrane</keyword>
<comment type="caution">
    <text evidence="2">The sequence shown here is derived from an EMBL/GenBank/DDBJ whole genome shotgun (WGS) entry which is preliminary data.</text>
</comment>
<protein>
    <submittedName>
        <fullName evidence="2">Uncharacterized protein</fullName>
    </submittedName>
</protein>
<evidence type="ECO:0000313" key="3">
    <source>
        <dbReference type="Proteomes" id="UP001141253"/>
    </source>
</evidence>